<reference evidence="1 2" key="1">
    <citation type="submission" date="2018-06" db="EMBL/GenBank/DDBJ databases">
        <authorList>
            <consortium name="Pathogen Informatics"/>
            <person name="Doyle S."/>
        </authorList>
    </citation>
    <scope>NUCLEOTIDE SEQUENCE [LARGE SCALE GENOMIC DNA]</scope>
    <source>
        <strain evidence="1 2">NCTC10684</strain>
    </source>
</reference>
<evidence type="ECO:0000313" key="1">
    <source>
        <dbReference type="EMBL" id="SUU86828.1"/>
    </source>
</evidence>
<dbReference type="Proteomes" id="UP000254701">
    <property type="component" value="Unassembled WGS sequence"/>
</dbReference>
<dbReference type="AlphaFoldDB" id="A0A380WDS3"/>
<dbReference type="EMBL" id="UFSM01000001">
    <property type="protein sequence ID" value="SUU86828.1"/>
    <property type="molecule type" value="Genomic_DNA"/>
</dbReference>
<dbReference type="OrthoDB" id="5147465at2"/>
<dbReference type="RefSeq" id="WP_115729309.1">
    <property type="nucleotide sequence ID" value="NZ_BAAAVY010000004.1"/>
</dbReference>
<gene>
    <name evidence="1" type="ORF">NCTC10684_00016</name>
</gene>
<evidence type="ECO:0000313" key="2">
    <source>
        <dbReference type="Proteomes" id="UP000254701"/>
    </source>
</evidence>
<organism evidence="1 2">
    <name type="scientific">Aminobacter aminovorans</name>
    <name type="common">Chelatobacter heintzii</name>
    <dbReference type="NCBI Taxonomy" id="83263"/>
    <lineage>
        <taxon>Bacteria</taxon>
        <taxon>Pseudomonadati</taxon>
        <taxon>Pseudomonadota</taxon>
        <taxon>Alphaproteobacteria</taxon>
        <taxon>Hyphomicrobiales</taxon>
        <taxon>Phyllobacteriaceae</taxon>
        <taxon>Aminobacter</taxon>
    </lineage>
</organism>
<accession>A0A380WDS3</accession>
<proteinExistence type="predicted"/>
<protein>
    <submittedName>
        <fullName evidence="1">Uncharacterized protein</fullName>
    </submittedName>
</protein>
<name>A0A380WDS3_AMIAI</name>
<sequence>MPMVVADEEGLLFGYYLQASGRVPFETCAIVSAGPYLALKFGYPNDEVLGGHRYAPLGLAAYEAYEVLDSEWIDEMRTANRVHRQHSDALFARYRHFVFAFHDSVLEFVASRAPEVKCLRGELRGLLFAEVGGQTKNG</sequence>